<dbReference type="InterPro" id="IPR005097">
    <property type="entry name" value="Sacchrp_dh_NADP-bd"/>
</dbReference>
<comment type="caution">
    <text evidence="2">The sequence shown here is derived from an EMBL/GenBank/DDBJ whole genome shotgun (WGS) entry which is preliminary data.</text>
</comment>
<dbReference type="eggNOG" id="COG1748">
    <property type="taxonomic scope" value="Bacteria"/>
</dbReference>
<dbReference type="InterPro" id="IPR036291">
    <property type="entry name" value="NAD(P)-bd_dom_sf"/>
</dbReference>
<dbReference type="OrthoDB" id="528778at2"/>
<gene>
    <name evidence="2" type="ORF">MDG893_09876</name>
</gene>
<dbReference type="PANTHER" id="PTHR43796">
    <property type="entry name" value="CARBOXYNORSPERMIDINE SYNTHASE"/>
    <property type="match status" value="1"/>
</dbReference>
<dbReference type="EMBL" id="ABCP01000001">
    <property type="protein sequence ID" value="EDM49499.1"/>
    <property type="molecule type" value="Genomic_DNA"/>
</dbReference>
<proteinExistence type="predicted"/>
<reference evidence="2 3" key="1">
    <citation type="submission" date="2007-06" db="EMBL/GenBank/DDBJ databases">
        <authorList>
            <person name="Green D."/>
            <person name="Ferriera S."/>
            <person name="Johnson J."/>
            <person name="Kravitz S."/>
            <person name="Beeson K."/>
            <person name="Sutton G."/>
            <person name="Rogers Y.-H."/>
            <person name="Friedman R."/>
            <person name="Frazier M."/>
            <person name="Venter J.C."/>
        </authorList>
    </citation>
    <scope>NUCLEOTIDE SEQUENCE [LARGE SCALE GENOMIC DNA]</scope>
    <source>
        <strain evidence="2 3">DG893</strain>
    </source>
</reference>
<dbReference type="AlphaFoldDB" id="A6EUK0"/>
<dbReference type="PANTHER" id="PTHR43796:SF2">
    <property type="entry name" value="CARBOXYNORSPERMIDINE SYNTHASE"/>
    <property type="match status" value="1"/>
</dbReference>
<dbReference type="Proteomes" id="UP000005856">
    <property type="component" value="Unassembled WGS sequence"/>
</dbReference>
<sequence length="375" mass="41296">MRQGNKSVLVLGGYGAAGAAIATLLGQRIEGNIVLAGRSLEKGRKRADQLDREAGVTGRFGARSIDVADAEQIRQCPHGQNVVIVACGLSVSAIENLIKGCIANRADYIDITPNPSKLGVFQSMRTLIEASDSRFILDAGADPGLPGWLARWLCGGSSGRVNEIAMYGRYRSTGIGWGGVADILGAAKSQGWKYDRGWTQSRLWDIRFRRFEGGLGSSICVPVFLDELQTLPNELSLDHFSFYHAGLNPVTDALMTFERTGMLGCFSFETRQRAFYSTLQRFTKEPFGLALTAESRGDRASRQVSIGHHELYRATAIPTAILCESLLGDSGMRPGYGYLGEWVSQDKWFLDKLQEEGFWYRFSEQYGNRTSKFDG</sequence>
<accession>A6EUK0</accession>
<dbReference type="Pfam" id="PF03435">
    <property type="entry name" value="Sacchrp_dh_NADP"/>
    <property type="match status" value="1"/>
</dbReference>
<dbReference type="Gene3D" id="3.40.50.720">
    <property type="entry name" value="NAD(P)-binding Rossmann-like Domain"/>
    <property type="match status" value="1"/>
</dbReference>
<protein>
    <recommendedName>
        <fullName evidence="1">Saccharopine dehydrogenase NADP binding domain-containing protein</fullName>
    </recommendedName>
</protein>
<evidence type="ECO:0000259" key="1">
    <source>
        <dbReference type="Pfam" id="PF03435"/>
    </source>
</evidence>
<dbReference type="RefSeq" id="WP_007151701.1">
    <property type="nucleotide sequence ID" value="NZ_ABCP01000001.1"/>
</dbReference>
<dbReference type="STRING" id="443152.MDG893_09876"/>
<name>A6EUK0_9GAMM</name>
<keyword evidence="3" id="KW-1185">Reference proteome</keyword>
<evidence type="ECO:0000313" key="2">
    <source>
        <dbReference type="EMBL" id="EDM49499.1"/>
    </source>
</evidence>
<evidence type="ECO:0000313" key="3">
    <source>
        <dbReference type="Proteomes" id="UP000005856"/>
    </source>
</evidence>
<feature type="domain" description="Saccharopine dehydrogenase NADP binding" evidence="1">
    <location>
        <begin position="8"/>
        <end position="112"/>
    </location>
</feature>
<organism evidence="2 3">
    <name type="scientific">Marinobacter algicola DG893</name>
    <dbReference type="NCBI Taxonomy" id="443152"/>
    <lineage>
        <taxon>Bacteria</taxon>
        <taxon>Pseudomonadati</taxon>
        <taxon>Pseudomonadota</taxon>
        <taxon>Gammaproteobacteria</taxon>
        <taxon>Pseudomonadales</taxon>
        <taxon>Marinobacteraceae</taxon>
        <taxon>Marinobacter</taxon>
    </lineage>
</organism>
<dbReference type="SUPFAM" id="SSF51735">
    <property type="entry name" value="NAD(P)-binding Rossmann-fold domains"/>
    <property type="match status" value="1"/>
</dbReference>